<gene>
    <name evidence="7" type="ORF">ABE541_25235</name>
</gene>
<dbReference type="InterPro" id="IPR050307">
    <property type="entry name" value="Sterol_Desaturase_Related"/>
</dbReference>
<evidence type="ECO:0000256" key="5">
    <source>
        <dbReference type="SAM" id="Phobius"/>
    </source>
</evidence>
<feature type="transmembrane region" description="Helical" evidence="5">
    <location>
        <begin position="142"/>
        <end position="168"/>
    </location>
</feature>
<organism evidence="7 8">
    <name type="scientific">Sphingobacterium kitahiroshimense</name>
    <dbReference type="NCBI Taxonomy" id="470446"/>
    <lineage>
        <taxon>Bacteria</taxon>
        <taxon>Pseudomonadati</taxon>
        <taxon>Bacteroidota</taxon>
        <taxon>Sphingobacteriia</taxon>
        <taxon>Sphingobacteriales</taxon>
        <taxon>Sphingobacteriaceae</taxon>
        <taxon>Sphingobacterium</taxon>
    </lineage>
</organism>
<feature type="transmembrane region" description="Helical" evidence="5">
    <location>
        <begin position="20"/>
        <end position="46"/>
    </location>
</feature>
<dbReference type="RefSeq" id="WP_346583469.1">
    <property type="nucleotide sequence ID" value="NZ_JBDJLH010000009.1"/>
</dbReference>
<keyword evidence="3 5" id="KW-1133">Transmembrane helix</keyword>
<evidence type="ECO:0000256" key="3">
    <source>
        <dbReference type="ARBA" id="ARBA00022989"/>
    </source>
</evidence>
<evidence type="ECO:0000313" key="8">
    <source>
        <dbReference type="Proteomes" id="UP001409291"/>
    </source>
</evidence>
<comment type="caution">
    <text evidence="7">The sequence shown here is derived from an EMBL/GenBank/DDBJ whole genome shotgun (WGS) entry which is preliminary data.</text>
</comment>
<reference evidence="7 8" key="1">
    <citation type="submission" date="2024-04" db="EMBL/GenBank/DDBJ databases">
        <title>WGS of bacteria from Torrens River.</title>
        <authorList>
            <person name="Wyrsch E.R."/>
            <person name="Drigo B."/>
        </authorList>
    </citation>
    <scope>NUCLEOTIDE SEQUENCE [LARGE SCALE GENOMIC DNA]</scope>
    <source>
        <strain evidence="7 8">TWI391</strain>
    </source>
</reference>
<dbReference type="Pfam" id="PF04116">
    <property type="entry name" value="FA_hydroxylase"/>
    <property type="match status" value="1"/>
</dbReference>
<name>A0ABV0C4C5_9SPHI</name>
<dbReference type="InterPro" id="IPR006694">
    <property type="entry name" value="Fatty_acid_hydroxylase"/>
</dbReference>
<evidence type="ECO:0000256" key="2">
    <source>
        <dbReference type="ARBA" id="ARBA00022692"/>
    </source>
</evidence>
<dbReference type="PANTHER" id="PTHR11863">
    <property type="entry name" value="STEROL DESATURASE"/>
    <property type="match status" value="1"/>
</dbReference>
<feature type="transmembrane region" description="Helical" evidence="5">
    <location>
        <begin position="101"/>
        <end position="121"/>
    </location>
</feature>
<evidence type="ECO:0000256" key="1">
    <source>
        <dbReference type="ARBA" id="ARBA00004370"/>
    </source>
</evidence>
<dbReference type="EMBL" id="JBDJNQ010000020">
    <property type="protein sequence ID" value="MEN5380589.1"/>
    <property type="molecule type" value="Genomic_DNA"/>
</dbReference>
<accession>A0ABV0C4C5</accession>
<evidence type="ECO:0000259" key="6">
    <source>
        <dbReference type="Pfam" id="PF04116"/>
    </source>
</evidence>
<sequence length="236" mass="27757">MDTMGGEIVDYLYQADFSAVVQLAFLGNFLLFFLSITFYAVAHYLYNSKQELVERHPILKADIGNAILNISLNAVVAIAGIYMLRIGWIKIVDLDWKVFPIKFLGVLFLVDFLMFILHWLVHKSILYRYFHYRHHTFERTNALSLFVMHPLENVMFGAILIITFMLIPCDIFTVGFYLGFNLLWGILGHIGFNLLEFKNRWITNGLFHMNHHHDIHVNFGFYTSIWDRLFKTHRES</sequence>
<evidence type="ECO:0000313" key="7">
    <source>
        <dbReference type="EMBL" id="MEN5380589.1"/>
    </source>
</evidence>
<keyword evidence="8" id="KW-1185">Reference proteome</keyword>
<proteinExistence type="predicted"/>
<keyword evidence="4 5" id="KW-0472">Membrane</keyword>
<feature type="domain" description="Fatty acid hydroxylase" evidence="6">
    <location>
        <begin position="104"/>
        <end position="232"/>
    </location>
</feature>
<comment type="subcellular location">
    <subcellularLocation>
        <location evidence="1">Membrane</location>
    </subcellularLocation>
</comment>
<feature type="transmembrane region" description="Helical" evidence="5">
    <location>
        <begin position="67"/>
        <end position="89"/>
    </location>
</feature>
<dbReference type="Proteomes" id="UP001409291">
    <property type="component" value="Unassembled WGS sequence"/>
</dbReference>
<feature type="transmembrane region" description="Helical" evidence="5">
    <location>
        <begin position="174"/>
        <end position="195"/>
    </location>
</feature>
<evidence type="ECO:0000256" key="4">
    <source>
        <dbReference type="ARBA" id="ARBA00023136"/>
    </source>
</evidence>
<keyword evidence="2 5" id="KW-0812">Transmembrane</keyword>
<protein>
    <submittedName>
        <fullName evidence="7">Sterol desaturase family protein</fullName>
    </submittedName>
</protein>